<evidence type="ECO:0000313" key="4">
    <source>
        <dbReference type="Proteomes" id="UP000199614"/>
    </source>
</evidence>
<feature type="domain" description="AMP-binding enzyme C-terminal" evidence="2">
    <location>
        <begin position="481"/>
        <end position="559"/>
    </location>
</feature>
<dbReference type="PANTHER" id="PTHR43767">
    <property type="entry name" value="LONG-CHAIN-FATTY-ACID--COA LIGASE"/>
    <property type="match status" value="1"/>
</dbReference>
<protein>
    <submittedName>
        <fullName evidence="3">Long-chain acyl-CoA synthetase</fullName>
    </submittedName>
</protein>
<dbReference type="EMBL" id="FOUY01000019">
    <property type="protein sequence ID" value="SFN68212.1"/>
    <property type="molecule type" value="Genomic_DNA"/>
</dbReference>
<organism evidence="3 4">
    <name type="scientific">Pseudonocardia ammonioxydans</name>
    <dbReference type="NCBI Taxonomy" id="260086"/>
    <lineage>
        <taxon>Bacteria</taxon>
        <taxon>Bacillati</taxon>
        <taxon>Actinomycetota</taxon>
        <taxon>Actinomycetes</taxon>
        <taxon>Pseudonocardiales</taxon>
        <taxon>Pseudonocardiaceae</taxon>
        <taxon>Pseudonocardia</taxon>
    </lineage>
</organism>
<keyword evidence="4" id="KW-1185">Reference proteome</keyword>
<dbReference type="Pfam" id="PF00501">
    <property type="entry name" value="AMP-binding"/>
    <property type="match status" value="1"/>
</dbReference>
<dbReference type="GO" id="GO:0016878">
    <property type="term" value="F:acid-thiol ligase activity"/>
    <property type="evidence" value="ECO:0007669"/>
    <property type="project" value="UniProtKB-ARBA"/>
</dbReference>
<gene>
    <name evidence="3" type="ORF">SAMN05216207_101923</name>
</gene>
<accession>A0A1I5B0L4</accession>
<dbReference type="STRING" id="260086.SAMN05216207_101923"/>
<dbReference type="Proteomes" id="UP000199614">
    <property type="component" value="Unassembled WGS sequence"/>
</dbReference>
<name>A0A1I5B0L4_PSUAM</name>
<dbReference type="InterPro" id="IPR042099">
    <property type="entry name" value="ANL_N_sf"/>
</dbReference>
<evidence type="ECO:0000313" key="3">
    <source>
        <dbReference type="EMBL" id="SFN68212.1"/>
    </source>
</evidence>
<dbReference type="InterPro" id="IPR000873">
    <property type="entry name" value="AMP-dep_synth/lig_dom"/>
</dbReference>
<dbReference type="SUPFAM" id="SSF56801">
    <property type="entry name" value="Acetyl-CoA synthetase-like"/>
    <property type="match status" value="1"/>
</dbReference>
<evidence type="ECO:0000259" key="2">
    <source>
        <dbReference type="Pfam" id="PF13193"/>
    </source>
</evidence>
<dbReference type="Gene3D" id="3.40.50.12780">
    <property type="entry name" value="N-terminal domain of ligase-like"/>
    <property type="match status" value="1"/>
</dbReference>
<dbReference type="OrthoDB" id="9803968at2"/>
<proteinExistence type="predicted"/>
<evidence type="ECO:0000259" key="1">
    <source>
        <dbReference type="Pfam" id="PF00501"/>
    </source>
</evidence>
<dbReference type="AlphaFoldDB" id="A0A1I5B0L4"/>
<dbReference type="InterPro" id="IPR020845">
    <property type="entry name" value="AMP-binding_CS"/>
</dbReference>
<dbReference type="Gene3D" id="3.30.300.30">
    <property type="match status" value="1"/>
</dbReference>
<dbReference type="InterPro" id="IPR050237">
    <property type="entry name" value="ATP-dep_AMP-bd_enzyme"/>
</dbReference>
<reference evidence="3 4" key="1">
    <citation type="submission" date="2016-10" db="EMBL/GenBank/DDBJ databases">
        <authorList>
            <person name="de Groot N.N."/>
        </authorList>
    </citation>
    <scope>NUCLEOTIDE SEQUENCE [LARGE SCALE GENOMIC DNA]</scope>
    <source>
        <strain evidence="3 4">CGMCC 4.1877</strain>
    </source>
</reference>
<sequence>MSAPGSEAAVSPRAALTARFTAPGAEFEVVEREVRGIPMRVYARGPQTLREILLDTVAFGELPYLVYGDERWTYAEHLRQVAGLARCLTGEYGLVKGDRVAVTMRNHPEWSPIFYAAQVVGLVVVPLNAWWTAAELGYALADSGARLVVADAERAALIAPQLSGVPLIEVRGGERPAPGARPWADLLAGLDPDAAVPDADVHPDDDATILYTSGTTGRPKGAIGSHRNHCTNVRNTRLGAYVGAAIANGGEPPPVDPDAPQPGGLCTFPLFHIAGITSLCYTPHTGGRLVTQYRWDRAEALELIRRESLTAVSGVPTVMRELVEDASADPGQVPTLAGISMGGSPVPPELIGRIDAGLASLVTPANGYGLTETTSAVVSHSGADYVARPDSVGRPMPGTDVRVVDPGSGADVPAGAVGELWFRGPNIVRGYWNDPEATAAAFTDGWFHTGDLGRVDGGLVVVVDRMKDVVIRGGENIYCAEVEAALFEHPAVGDVAIVGVPHESLGEEAVAVVHLRSGTPGPDVAARLRAHVGERLASFAVPAHVVFRTEPLPRTPSGKVLKRDLRGPVAAEVRGGRA</sequence>
<dbReference type="PANTHER" id="PTHR43767:SF1">
    <property type="entry name" value="NONRIBOSOMAL PEPTIDE SYNTHASE PES1 (EUROFUNG)-RELATED"/>
    <property type="match status" value="1"/>
</dbReference>
<dbReference type="InterPro" id="IPR025110">
    <property type="entry name" value="AMP-bd_C"/>
</dbReference>
<dbReference type="PROSITE" id="PS00455">
    <property type="entry name" value="AMP_BINDING"/>
    <property type="match status" value="1"/>
</dbReference>
<feature type="domain" description="AMP-dependent synthetase/ligase" evidence="1">
    <location>
        <begin position="61"/>
        <end position="432"/>
    </location>
</feature>
<dbReference type="InterPro" id="IPR045851">
    <property type="entry name" value="AMP-bd_C_sf"/>
</dbReference>
<dbReference type="Pfam" id="PF13193">
    <property type="entry name" value="AMP-binding_C"/>
    <property type="match status" value="1"/>
</dbReference>